<dbReference type="EMBL" id="CAJNYD010000067">
    <property type="protein sequence ID" value="CAF3206346.1"/>
    <property type="molecule type" value="Genomic_DNA"/>
</dbReference>
<sequence length="265" mass="31148">MHPAQSNVDLLTTNLAYQFHNNQFIKNKQTCSHKLSSDKYLIAKKVRINMNKYGYLFDSFFSQQSNNNQKLNKEIPSSNKKQKKIKNTNKTKNRKVKLKQAMKPKSEKLITTSPSTNKVQIGSPSDRMSSHIPRIDYHQSSMLSPVSSSISSVLSDVQNREHDNHKIDSTSYKSDQCREKMKILYERGPIVNENYINARNLSNQFDLIKTRQLKKMKEYSKGFKPEQLFRCPKDTRSKRRKCCGGIYYELFNDAWRLLEEWFMIR</sequence>
<dbReference type="AlphaFoldDB" id="A0A817QG09"/>
<evidence type="ECO:0000256" key="1">
    <source>
        <dbReference type="SAM" id="MobiDB-lite"/>
    </source>
</evidence>
<gene>
    <name evidence="3" type="ORF">GRG538_LOCUS2669</name>
    <name evidence="2" type="ORF">LUA448_LOCUS2531</name>
</gene>
<name>A0A817QG09_9BILA</name>
<feature type="compositionally biased region" description="Basic residues" evidence="1">
    <location>
        <begin position="80"/>
        <end position="102"/>
    </location>
</feature>
<dbReference type="Proteomes" id="UP000663833">
    <property type="component" value="Unassembled WGS sequence"/>
</dbReference>
<evidence type="ECO:0000313" key="3">
    <source>
        <dbReference type="EMBL" id="CAF3323408.1"/>
    </source>
</evidence>
<proteinExistence type="predicted"/>
<evidence type="ECO:0000313" key="2">
    <source>
        <dbReference type="EMBL" id="CAF3206346.1"/>
    </source>
</evidence>
<evidence type="ECO:0000313" key="4">
    <source>
        <dbReference type="Proteomes" id="UP000663833"/>
    </source>
</evidence>
<feature type="region of interest" description="Disordered" evidence="1">
    <location>
        <begin position="69"/>
        <end position="106"/>
    </location>
</feature>
<dbReference type="EMBL" id="CAJNYT010000061">
    <property type="protein sequence ID" value="CAF3323408.1"/>
    <property type="molecule type" value="Genomic_DNA"/>
</dbReference>
<dbReference type="Proteomes" id="UP000663872">
    <property type="component" value="Unassembled WGS sequence"/>
</dbReference>
<comment type="caution">
    <text evidence="2">The sequence shown here is derived from an EMBL/GenBank/DDBJ whole genome shotgun (WGS) entry which is preliminary data.</text>
</comment>
<accession>A0A817QG09</accession>
<reference evidence="2" key="1">
    <citation type="submission" date="2021-02" db="EMBL/GenBank/DDBJ databases">
        <authorList>
            <person name="Nowell W R."/>
        </authorList>
    </citation>
    <scope>NUCLEOTIDE SEQUENCE</scope>
</reference>
<organism evidence="2 4">
    <name type="scientific">Rotaria socialis</name>
    <dbReference type="NCBI Taxonomy" id="392032"/>
    <lineage>
        <taxon>Eukaryota</taxon>
        <taxon>Metazoa</taxon>
        <taxon>Spiralia</taxon>
        <taxon>Gnathifera</taxon>
        <taxon>Rotifera</taxon>
        <taxon>Eurotatoria</taxon>
        <taxon>Bdelloidea</taxon>
        <taxon>Philodinida</taxon>
        <taxon>Philodinidae</taxon>
        <taxon>Rotaria</taxon>
    </lineage>
</organism>
<protein>
    <submittedName>
        <fullName evidence="2">Uncharacterized protein</fullName>
    </submittedName>
</protein>